<organism evidence="1 2">
    <name type="scientific">Pseudoalteromonas rubra</name>
    <dbReference type="NCBI Taxonomy" id="43658"/>
    <lineage>
        <taxon>Bacteria</taxon>
        <taxon>Pseudomonadati</taxon>
        <taxon>Pseudomonadota</taxon>
        <taxon>Gammaproteobacteria</taxon>
        <taxon>Alteromonadales</taxon>
        <taxon>Pseudoalteromonadaceae</taxon>
        <taxon>Pseudoalteromonas</taxon>
    </lineage>
</organism>
<comment type="caution">
    <text evidence="1">The sequence shown here is derived from an EMBL/GenBank/DDBJ whole genome shotgun (WGS) entry which is preliminary data.</text>
</comment>
<dbReference type="EMBL" id="AHCD03000030">
    <property type="protein sequence ID" value="KAF7787532.1"/>
    <property type="molecule type" value="Genomic_DNA"/>
</dbReference>
<gene>
    <name evidence="1" type="ORF">PRUB_a4636</name>
</gene>
<dbReference type="AlphaFoldDB" id="A0A8T0CBU7"/>
<evidence type="ECO:0000313" key="1">
    <source>
        <dbReference type="EMBL" id="KAF7787532.1"/>
    </source>
</evidence>
<evidence type="ECO:0000313" key="2">
    <source>
        <dbReference type="Proteomes" id="UP000016480"/>
    </source>
</evidence>
<sequence>MLYITSYPIERLLNRKNLLNMTKGFLKKRRIASPLLRWVAV</sequence>
<reference evidence="1 2" key="1">
    <citation type="journal article" date="2012" name="J. Bacteriol.">
        <title>Genome sequence of the cycloprodigiosin-producing bacterial strain Pseudoalteromonas rubra ATCC 29570(T).</title>
        <authorList>
            <person name="Xie B.B."/>
            <person name="Shu Y.L."/>
            <person name="Qin Q.L."/>
            <person name="Rong J.C."/>
            <person name="Zhang X.Y."/>
            <person name="Chen X.L."/>
            <person name="Zhou B.C."/>
            <person name="Zhang Y.Z."/>
        </authorList>
    </citation>
    <scope>NUCLEOTIDE SEQUENCE [LARGE SCALE GENOMIC DNA]</scope>
    <source>
        <strain evidence="1 2">DSM 6842</strain>
    </source>
</reference>
<accession>A0A8T0CBU7</accession>
<proteinExistence type="predicted"/>
<protein>
    <submittedName>
        <fullName evidence="1">Uncharacterized protein</fullName>
    </submittedName>
</protein>
<name>A0A8T0CBU7_9GAMM</name>
<dbReference type="Proteomes" id="UP000016480">
    <property type="component" value="Unassembled WGS sequence"/>
</dbReference>